<dbReference type="EMBL" id="JAADJG010000391">
    <property type="protein sequence ID" value="KAF4447579.1"/>
    <property type="molecule type" value="Genomic_DNA"/>
</dbReference>
<name>A0A8H4KEJ3_9HYPO</name>
<evidence type="ECO:0000256" key="3">
    <source>
        <dbReference type="ARBA" id="ARBA00022723"/>
    </source>
</evidence>
<dbReference type="InterPro" id="IPR002328">
    <property type="entry name" value="ADH_Zn_CS"/>
</dbReference>
<protein>
    <submittedName>
        <fullName evidence="8">Alcohol dehydrogenase</fullName>
    </submittedName>
</protein>
<gene>
    <name evidence="8" type="ORF">F53441_8906</name>
</gene>
<sequence>MATSQPQSLMKAAMLYERNGTWKIVDDVPVPKPGPNDILVRITASSLCMSDIMAIQGYVDTPLPYCGGHEPVGIIEKLGDGVRGFAIGDRVGFMPATNTCQQCDSCFSGNHRYCKEKESVGFNGAYGGFSQYCLADPLSTVKVPKELSDEVAAPLFCAGVTAYGAMKKVAKRQIPGSLVNIVGSGGVGHLAIMYAKAMGFRVHAYDITQDKLDLASHSGADAVFNSLTMLLNKIEQAQSTLVISGSIKAYELGMDITHDRGAVIAVGAPHELFPCNVTEMVLRELSLLATNQGTRQELAEALSMAAAHDIIPLIRTRHIGEINEAVKDITEGKVSGRTVFHMW</sequence>
<dbReference type="InterPro" id="IPR013154">
    <property type="entry name" value="ADH-like_N"/>
</dbReference>
<reference evidence="8" key="1">
    <citation type="submission" date="2020-01" db="EMBL/GenBank/DDBJ databases">
        <title>Identification and distribution of gene clusters putatively required for synthesis of sphingolipid metabolism inhibitors in phylogenetically diverse species of the filamentous fungus Fusarium.</title>
        <authorList>
            <person name="Kim H.-S."/>
            <person name="Busman M."/>
            <person name="Brown D.W."/>
            <person name="Divon H."/>
            <person name="Uhlig S."/>
            <person name="Proctor R.H."/>
        </authorList>
    </citation>
    <scope>NUCLEOTIDE SEQUENCE</scope>
    <source>
        <strain evidence="8">NRRL 53441</strain>
    </source>
</reference>
<dbReference type="PANTHER" id="PTHR42940:SF8">
    <property type="entry name" value="VACUOLAR PROTEIN SORTING-ASSOCIATED PROTEIN 11"/>
    <property type="match status" value="1"/>
</dbReference>
<dbReference type="InterPro" id="IPR011032">
    <property type="entry name" value="GroES-like_sf"/>
</dbReference>
<comment type="cofactor">
    <cofactor evidence="1 6">
        <name>Zn(2+)</name>
        <dbReference type="ChEBI" id="CHEBI:29105"/>
    </cofactor>
</comment>
<dbReference type="Pfam" id="PF08240">
    <property type="entry name" value="ADH_N"/>
    <property type="match status" value="1"/>
</dbReference>
<dbReference type="InterPro" id="IPR036291">
    <property type="entry name" value="NAD(P)-bd_dom_sf"/>
</dbReference>
<comment type="caution">
    <text evidence="8">The sequence shown here is derived from an EMBL/GenBank/DDBJ whole genome shotgun (WGS) entry which is preliminary data.</text>
</comment>
<evidence type="ECO:0000256" key="5">
    <source>
        <dbReference type="ARBA" id="ARBA00023002"/>
    </source>
</evidence>
<dbReference type="Pfam" id="PF00107">
    <property type="entry name" value="ADH_zinc_N"/>
    <property type="match status" value="1"/>
</dbReference>
<evidence type="ECO:0000313" key="9">
    <source>
        <dbReference type="Proteomes" id="UP000605986"/>
    </source>
</evidence>
<evidence type="ECO:0000259" key="7">
    <source>
        <dbReference type="SMART" id="SM00829"/>
    </source>
</evidence>
<accession>A0A8H4KEJ3</accession>
<keyword evidence="5" id="KW-0560">Oxidoreductase</keyword>
<evidence type="ECO:0000256" key="2">
    <source>
        <dbReference type="ARBA" id="ARBA00008072"/>
    </source>
</evidence>
<evidence type="ECO:0000256" key="4">
    <source>
        <dbReference type="ARBA" id="ARBA00022833"/>
    </source>
</evidence>
<organism evidence="8 9">
    <name type="scientific">Fusarium austroafricanum</name>
    <dbReference type="NCBI Taxonomy" id="2364996"/>
    <lineage>
        <taxon>Eukaryota</taxon>
        <taxon>Fungi</taxon>
        <taxon>Dikarya</taxon>
        <taxon>Ascomycota</taxon>
        <taxon>Pezizomycotina</taxon>
        <taxon>Sordariomycetes</taxon>
        <taxon>Hypocreomycetidae</taxon>
        <taxon>Hypocreales</taxon>
        <taxon>Nectriaceae</taxon>
        <taxon>Fusarium</taxon>
        <taxon>Fusarium concolor species complex</taxon>
    </lineage>
</organism>
<dbReference type="GO" id="GO:0016491">
    <property type="term" value="F:oxidoreductase activity"/>
    <property type="evidence" value="ECO:0007669"/>
    <property type="project" value="UniProtKB-KW"/>
</dbReference>
<feature type="domain" description="Enoyl reductase (ER)" evidence="7">
    <location>
        <begin position="20"/>
        <end position="340"/>
    </location>
</feature>
<dbReference type="SMART" id="SM00829">
    <property type="entry name" value="PKS_ER"/>
    <property type="match status" value="1"/>
</dbReference>
<evidence type="ECO:0000256" key="1">
    <source>
        <dbReference type="ARBA" id="ARBA00001947"/>
    </source>
</evidence>
<dbReference type="InterPro" id="IPR020843">
    <property type="entry name" value="ER"/>
</dbReference>
<proteinExistence type="inferred from homology"/>
<dbReference type="Gene3D" id="3.40.50.720">
    <property type="entry name" value="NAD(P)-binding Rossmann-like Domain"/>
    <property type="match status" value="1"/>
</dbReference>
<keyword evidence="4 6" id="KW-0862">Zinc</keyword>
<dbReference type="PANTHER" id="PTHR42940">
    <property type="entry name" value="ALCOHOL DEHYDROGENASE 1-RELATED"/>
    <property type="match status" value="1"/>
</dbReference>
<evidence type="ECO:0000313" key="8">
    <source>
        <dbReference type="EMBL" id="KAF4447579.1"/>
    </source>
</evidence>
<dbReference type="SUPFAM" id="SSF51735">
    <property type="entry name" value="NAD(P)-binding Rossmann-fold domains"/>
    <property type="match status" value="1"/>
</dbReference>
<dbReference type="GO" id="GO:0008270">
    <property type="term" value="F:zinc ion binding"/>
    <property type="evidence" value="ECO:0007669"/>
    <property type="project" value="InterPro"/>
</dbReference>
<comment type="similarity">
    <text evidence="2 6">Belongs to the zinc-containing alcohol dehydrogenase family.</text>
</comment>
<dbReference type="InterPro" id="IPR013149">
    <property type="entry name" value="ADH-like_C"/>
</dbReference>
<keyword evidence="3 6" id="KW-0479">Metal-binding</keyword>
<evidence type="ECO:0000256" key="6">
    <source>
        <dbReference type="RuleBase" id="RU361277"/>
    </source>
</evidence>
<dbReference type="SUPFAM" id="SSF50129">
    <property type="entry name" value="GroES-like"/>
    <property type="match status" value="1"/>
</dbReference>
<dbReference type="OrthoDB" id="1879366at2759"/>
<dbReference type="Proteomes" id="UP000605986">
    <property type="component" value="Unassembled WGS sequence"/>
</dbReference>
<dbReference type="Gene3D" id="3.90.180.10">
    <property type="entry name" value="Medium-chain alcohol dehydrogenases, catalytic domain"/>
    <property type="match status" value="1"/>
</dbReference>
<dbReference type="PROSITE" id="PS00059">
    <property type="entry name" value="ADH_ZINC"/>
    <property type="match status" value="1"/>
</dbReference>
<dbReference type="AlphaFoldDB" id="A0A8H4KEJ3"/>
<keyword evidence="9" id="KW-1185">Reference proteome</keyword>